<protein>
    <submittedName>
        <fullName evidence="1">Conserved domain protein</fullName>
    </submittedName>
</protein>
<reference evidence="1 2" key="2">
    <citation type="journal article" date="2012" name="J. Bacteriol.">
        <title>Complete Genome Sequences of Mycoplasma leachii Strain PG50T and the Pathogenic Mycoplasma mycoides subsp. mycoides Small Colony Biotype Strain Gladysdale.</title>
        <authorList>
            <person name="Wise K.S."/>
            <person name="Calcutt M.J."/>
            <person name="Foecking M.F."/>
            <person name="Madupu R."/>
            <person name="Deboy R.T."/>
            <person name="Roske K."/>
            <person name="Hvinden M.L."/>
            <person name="Martin T.R."/>
            <person name="Durkin A.S."/>
            <person name="Glass J.I."/>
            <person name="Methe B.A."/>
        </authorList>
    </citation>
    <scope>NUCLEOTIDE SEQUENCE [LARGE SCALE GENOMIC DNA]</scope>
    <source>
        <strain evidence="2">DSM 21131 / NCTC 10133 / N29 / PG50</strain>
    </source>
</reference>
<evidence type="ECO:0000313" key="2">
    <source>
        <dbReference type="Proteomes" id="UP000008712"/>
    </source>
</evidence>
<dbReference type="KEGG" id="mlc:MSB_A0020"/>
<dbReference type="AlphaFoldDB" id="E4PSZ4"/>
<reference evidence="2" key="1">
    <citation type="submission" date="2010-07" db="EMBL/GenBank/DDBJ databases">
        <title>Genome sequence of Mycoplasma leachii PG50 MU clone A8.</title>
        <authorList>
            <person name="Wise K."/>
            <person name="Calcutt M.J."/>
            <person name="Foecking M.F."/>
            <person name="Madupu R."/>
            <person name="DeBoy R.T."/>
            <person name="Roske K."/>
            <person name="Martin T.R."/>
            <person name="Hvinden M.L."/>
            <person name="Durkin A.S."/>
            <person name="Glass J."/>
            <person name="Methe B.A."/>
        </authorList>
    </citation>
    <scope>NUCLEOTIDE SEQUENCE [LARGE SCALE GENOMIC DNA]</scope>
    <source>
        <strain evidence="2">DSM 21131 / NCTC 10133 / N29 / PG50</strain>
    </source>
</reference>
<dbReference type="NCBIfam" id="NF033158">
    <property type="entry name" value="Myrrcad"/>
    <property type="match status" value="1"/>
</dbReference>
<accession>E4PSZ4</accession>
<organism evidence="1 2">
    <name type="scientific">Mycoplasma leachii (strain DSM 21131 / NCTC 10133 / N29 / PG50)</name>
    <dbReference type="NCBI Taxonomy" id="880447"/>
    <lineage>
        <taxon>Bacteria</taxon>
        <taxon>Bacillati</taxon>
        <taxon>Mycoplasmatota</taxon>
        <taxon>Mollicutes</taxon>
        <taxon>Mycoplasmataceae</taxon>
        <taxon>Mycoplasma</taxon>
    </lineage>
</organism>
<sequence>MGVLGSATILGVGSGVSYYYRKNLKDFYFKTKNKIFKSK</sequence>
<dbReference type="Proteomes" id="UP000008712">
    <property type="component" value="Chromosome"/>
</dbReference>
<proteinExistence type="predicted"/>
<evidence type="ECO:0000313" key="1">
    <source>
        <dbReference type="EMBL" id="ADR23942.1"/>
    </source>
</evidence>
<dbReference type="HOGENOM" id="CLU_3313048_0_0_14"/>
<keyword evidence="2" id="KW-1185">Reference proteome</keyword>
<gene>
    <name evidence="1" type="ordered locus">MSB_A0020</name>
</gene>
<name>E4PSZ4_MYCLG</name>
<dbReference type="EMBL" id="CP002108">
    <property type="protein sequence ID" value="ADR23942.1"/>
    <property type="molecule type" value="Genomic_DNA"/>
</dbReference>